<dbReference type="EMBL" id="JACGXA010000003">
    <property type="protein sequence ID" value="MBA8805825.1"/>
    <property type="molecule type" value="Genomic_DNA"/>
</dbReference>
<dbReference type="GO" id="GO:0009231">
    <property type="term" value="P:riboflavin biosynthetic process"/>
    <property type="evidence" value="ECO:0007669"/>
    <property type="project" value="InterPro"/>
</dbReference>
<evidence type="ECO:0000259" key="1">
    <source>
        <dbReference type="Pfam" id="PF01872"/>
    </source>
</evidence>
<dbReference type="InterPro" id="IPR024072">
    <property type="entry name" value="DHFR-like_dom_sf"/>
</dbReference>
<dbReference type="PANTHER" id="PTHR38011:SF2">
    <property type="entry name" value="BIFUNCTIONAL DEAMINASE-REDUCTASE DOMAIN PROTEIN"/>
    <property type="match status" value="1"/>
</dbReference>
<comment type="caution">
    <text evidence="2">The sequence shown here is derived from an EMBL/GenBank/DDBJ whole genome shotgun (WGS) entry which is preliminary data.</text>
</comment>
<organism evidence="2 3">
    <name type="scientific">Nocardioides ginsengisegetis</name>
    <dbReference type="NCBI Taxonomy" id="661491"/>
    <lineage>
        <taxon>Bacteria</taxon>
        <taxon>Bacillati</taxon>
        <taxon>Actinomycetota</taxon>
        <taxon>Actinomycetes</taxon>
        <taxon>Propionibacteriales</taxon>
        <taxon>Nocardioidaceae</taxon>
        <taxon>Nocardioides</taxon>
    </lineage>
</organism>
<dbReference type="SUPFAM" id="SSF53597">
    <property type="entry name" value="Dihydrofolate reductase-like"/>
    <property type="match status" value="1"/>
</dbReference>
<evidence type="ECO:0000313" key="3">
    <source>
        <dbReference type="Proteomes" id="UP000580910"/>
    </source>
</evidence>
<dbReference type="AlphaFoldDB" id="A0A7W3J3W7"/>
<keyword evidence="3" id="KW-1185">Reference proteome</keyword>
<evidence type="ECO:0000313" key="2">
    <source>
        <dbReference type="EMBL" id="MBA8805825.1"/>
    </source>
</evidence>
<sequence length="178" mass="19235">MRRIVAYMLVSIDGVAQDPDEFVLEWDEQMDADLAEVIGTQDTVLLGRGMYDEWSRYWPSSDIQPFADFINAVEKHVATSSPLTGDWPHARAIEGDVLEFVRGLAAGDGGDVGVHGSMELTSSLLAAGLVDDLRLVVAPRVAGKGRRLFGDGTPTAYELVSSSATPSGALLVHYRRVS</sequence>
<dbReference type="InterPro" id="IPR050765">
    <property type="entry name" value="Riboflavin_Biosynth_HTPR"/>
</dbReference>
<dbReference type="Gene3D" id="3.40.430.10">
    <property type="entry name" value="Dihydrofolate Reductase, subunit A"/>
    <property type="match status" value="1"/>
</dbReference>
<dbReference type="Pfam" id="PF01872">
    <property type="entry name" value="RibD_C"/>
    <property type="match status" value="1"/>
</dbReference>
<dbReference type="PANTHER" id="PTHR38011">
    <property type="entry name" value="DIHYDROFOLATE REDUCTASE FAMILY PROTEIN (AFU_ORTHOLOGUE AFUA_8G06820)"/>
    <property type="match status" value="1"/>
</dbReference>
<dbReference type="Proteomes" id="UP000580910">
    <property type="component" value="Unassembled WGS sequence"/>
</dbReference>
<gene>
    <name evidence="2" type="ORF">FB382_004170</name>
</gene>
<dbReference type="GO" id="GO:0008703">
    <property type="term" value="F:5-amino-6-(5-phosphoribosylamino)uracil reductase activity"/>
    <property type="evidence" value="ECO:0007669"/>
    <property type="project" value="InterPro"/>
</dbReference>
<dbReference type="InterPro" id="IPR002734">
    <property type="entry name" value="RibDG_C"/>
</dbReference>
<dbReference type="RefSeq" id="WP_182541842.1">
    <property type="nucleotide sequence ID" value="NZ_JACGXA010000003.1"/>
</dbReference>
<reference evidence="2 3" key="1">
    <citation type="submission" date="2020-07" db="EMBL/GenBank/DDBJ databases">
        <title>Sequencing the genomes of 1000 actinobacteria strains.</title>
        <authorList>
            <person name="Klenk H.-P."/>
        </authorList>
    </citation>
    <scope>NUCLEOTIDE SEQUENCE [LARGE SCALE GENOMIC DNA]</scope>
    <source>
        <strain evidence="2 3">DSM 21349</strain>
    </source>
</reference>
<proteinExistence type="predicted"/>
<name>A0A7W3J3W7_9ACTN</name>
<protein>
    <submittedName>
        <fullName evidence="2">Dihydrofolate reductase</fullName>
    </submittedName>
</protein>
<feature type="domain" description="Bacterial bifunctional deaminase-reductase C-terminal" evidence="1">
    <location>
        <begin position="4"/>
        <end position="170"/>
    </location>
</feature>
<accession>A0A7W3J3W7</accession>